<dbReference type="EMBL" id="GL883024">
    <property type="protein sequence ID" value="EGG16211.1"/>
    <property type="molecule type" value="Genomic_DNA"/>
</dbReference>
<dbReference type="GeneID" id="14868161"/>
<evidence type="ECO:0000313" key="3">
    <source>
        <dbReference type="Proteomes" id="UP000007797"/>
    </source>
</evidence>
<feature type="signal peptide" evidence="1">
    <location>
        <begin position="1"/>
        <end position="19"/>
    </location>
</feature>
<keyword evidence="2" id="KW-0472">Membrane</keyword>
<keyword evidence="1" id="KW-0732">Signal</keyword>
<reference evidence="3" key="1">
    <citation type="journal article" date="2011" name="Genome Res.">
        <title>Phylogeny-wide analysis of social amoeba genomes highlights ancient origins for complex intercellular communication.</title>
        <authorList>
            <person name="Heidel A.J."/>
            <person name="Lawal H.M."/>
            <person name="Felder M."/>
            <person name="Schilde C."/>
            <person name="Helps N.R."/>
            <person name="Tunggal B."/>
            <person name="Rivero F."/>
            <person name="John U."/>
            <person name="Schleicher M."/>
            <person name="Eichinger L."/>
            <person name="Platzer M."/>
            <person name="Noegel A.A."/>
            <person name="Schaap P."/>
            <person name="Gloeckner G."/>
        </authorList>
    </citation>
    <scope>NUCLEOTIDE SEQUENCE [LARGE SCALE GENOMIC DNA]</scope>
    <source>
        <strain evidence="3">SH3</strain>
    </source>
</reference>
<dbReference type="Proteomes" id="UP000007797">
    <property type="component" value="Unassembled WGS sequence"/>
</dbReference>
<dbReference type="KEGG" id="dfa:DFA_09241"/>
<accession>F4Q729</accession>
<dbReference type="OrthoDB" id="2094243at2759"/>
<dbReference type="RefSeq" id="XP_004354595.1">
    <property type="nucleotide sequence ID" value="XM_004354543.1"/>
</dbReference>
<evidence type="ECO:0000313" key="2">
    <source>
        <dbReference type="EMBL" id="EGG16211.1"/>
    </source>
</evidence>
<protein>
    <submittedName>
        <fullName evidence="2">Transmembrane protein</fullName>
    </submittedName>
</protein>
<dbReference type="OMA" id="NDTNCAN"/>
<sequence>MRSFVILSLLLLAIVCVQSHSVLKVPAAWNPNPSKVKSCGAGQPQGAAQATYCPSTAYTIKWQVVVGDGVGPVTIGINLGTKTTANFTTLKTDDSPTAVGTYSISVVMPATECNLCTLQIQSTSDWFSCSTISISASACGQAVTDAPLEPVKVDNQLSFCTMKNKKTVMVPVGANVADIDKATQVSFAANLANPLVFSNNDSNCRQLYYPFICDLAFPQAPGSFNETVDASNSLTQQECASFSSACQVTELHSSLYPCGTYPLEENSSNTLVASLASLVFVSVISTLLF</sequence>
<name>F4Q729_CACFS</name>
<keyword evidence="2" id="KW-0812">Transmembrane</keyword>
<evidence type="ECO:0000256" key="1">
    <source>
        <dbReference type="SAM" id="SignalP"/>
    </source>
</evidence>
<organism evidence="2 3">
    <name type="scientific">Cavenderia fasciculata</name>
    <name type="common">Slime mold</name>
    <name type="synonym">Dictyostelium fasciculatum</name>
    <dbReference type="NCBI Taxonomy" id="261658"/>
    <lineage>
        <taxon>Eukaryota</taxon>
        <taxon>Amoebozoa</taxon>
        <taxon>Evosea</taxon>
        <taxon>Eumycetozoa</taxon>
        <taxon>Dictyostelia</taxon>
        <taxon>Acytosteliales</taxon>
        <taxon>Cavenderiaceae</taxon>
        <taxon>Cavenderia</taxon>
    </lineage>
</organism>
<feature type="chain" id="PRO_5003313817" evidence="1">
    <location>
        <begin position="20"/>
        <end position="289"/>
    </location>
</feature>
<gene>
    <name evidence="2" type="ORF">DFA_09241</name>
</gene>
<keyword evidence="3" id="KW-1185">Reference proteome</keyword>
<proteinExistence type="predicted"/>
<dbReference type="AlphaFoldDB" id="F4Q729"/>